<name>A0A7C4EVQ9_9BACT</name>
<dbReference type="InterPro" id="IPR009875">
    <property type="entry name" value="PilZ_domain"/>
</dbReference>
<evidence type="ECO:0000259" key="1">
    <source>
        <dbReference type="Pfam" id="PF07238"/>
    </source>
</evidence>
<sequence>MFGYDSASVITGRSGADADVSGDFRAEGREYLEAPLLVYEPSCPDNRGWVHNISEHGLGVVGVRARVNEIKRLVIQGDEAIPVEPCEVQAVCRWVRPYPLEDDLDAGFEIIAISQDNWDKLLSLVPSLEVDEKLRKEERHKVEPPMPIFEVGKQEQAGYVVDVSEHGFRVMGLPVKLGERKKFVFQLTDGESRQGIEVEAHCRWLKPRDPDEDFDAGFEIIEFRGDSFKKLVAMHSKRQLKY</sequence>
<organism evidence="2">
    <name type="scientific">Desulfomonile tiedjei</name>
    <dbReference type="NCBI Taxonomy" id="2358"/>
    <lineage>
        <taxon>Bacteria</taxon>
        <taxon>Pseudomonadati</taxon>
        <taxon>Thermodesulfobacteriota</taxon>
        <taxon>Desulfomonilia</taxon>
        <taxon>Desulfomonilales</taxon>
        <taxon>Desulfomonilaceae</taxon>
        <taxon>Desulfomonile</taxon>
    </lineage>
</organism>
<gene>
    <name evidence="2" type="ORF">ENV54_03750</name>
</gene>
<dbReference type="GO" id="GO:0035438">
    <property type="term" value="F:cyclic-di-GMP binding"/>
    <property type="evidence" value="ECO:0007669"/>
    <property type="project" value="InterPro"/>
</dbReference>
<dbReference type="AlphaFoldDB" id="A0A7C4EVQ9"/>
<accession>A0A7C4EVQ9</accession>
<proteinExistence type="predicted"/>
<evidence type="ECO:0000313" key="2">
    <source>
        <dbReference type="EMBL" id="HGH60396.1"/>
    </source>
</evidence>
<protein>
    <submittedName>
        <fullName evidence="2">PilZ domain-containing protein</fullName>
    </submittedName>
</protein>
<comment type="caution">
    <text evidence="2">The sequence shown here is derived from an EMBL/GenBank/DDBJ whole genome shotgun (WGS) entry which is preliminary data.</text>
</comment>
<reference evidence="2" key="1">
    <citation type="journal article" date="2020" name="mSystems">
        <title>Genome- and Community-Level Interaction Insights into Carbon Utilization and Element Cycling Functions of Hydrothermarchaeota in Hydrothermal Sediment.</title>
        <authorList>
            <person name="Zhou Z."/>
            <person name="Liu Y."/>
            <person name="Xu W."/>
            <person name="Pan J."/>
            <person name="Luo Z.H."/>
            <person name="Li M."/>
        </authorList>
    </citation>
    <scope>NUCLEOTIDE SEQUENCE [LARGE SCALE GENOMIC DNA]</scope>
    <source>
        <strain evidence="2">SpSt-769</strain>
    </source>
</reference>
<dbReference type="EMBL" id="DTGT01000118">
    <property type="protein sequence ID" value="HGH60396.1"/>
    <property type="molecule type" value="Genomic_DNA"/>
</dbReference>
<dbReference type="Pfam" id="PF07238">
    <property type="entry name" value="PilZ"/>
    <property type="match status" value="1"/>
</dbReference>
<feature type="domain" description="PilZ" evidence="1">
    <location>
        <begin position="134"/>
        <end position="233"/>
    </location>
</feature>